<evidence type="ECO:0000313" key="4">
    <source>
        <dbReference type="Proteomes" id="UP000253529"/>
    </source>
</evidence>
<keyword evidence="2" id="KW-1133">Transmembrane helix</keyword>
<feature type="region of interest" description="Disordered" evidence="1">
    <location>
        <begin position="228"/>
        <end position="248"/>
    </location>
</feature>
<sequence>MTGRDRSRRPADRWTAGFTMFEALLSVALMGAIVLSLGAVAGQWLPNWHRGFGRVQRLETLDVGLQRLAEDLESAEYVTPNSVAKAPIFFGDKKTVTFVRVSNAPGTDPHLEFIRLAETVDERGFALVRSRAPFKPLDPGRPIEAQLYFADPVVLIRAPFRVSFAFAGADRLWRGSWADSGLLPTAARIEVRDAATDKVLALSTATLLHVDLPAECVTQKSVRQCLEEMRGQTSTQPPKTTAGVGNGP</sequence>
<feature type="transmembrane region" description="Helical" evidence="2">
    <location>
        <begin position="21"/>
        <end position="45"/>
    </location>
</feature>
<comment type="caution">
    <text evidence="3">The sequence shown here is derived from an EMBL/GenBank/DDBJ whole genome shotgun (WGS) entry which is preliminary data.</text>
</comment>
<evidence type="ECO:0000256" key="1">
    <source>
        <dbReference type="SAM" id="MobiDB-lite"/>
    </source>
</evidence>
<keyword evidence="2" id="KW-0472">Membrane</keyword>
<name>A0A366EQF9_9HYPH</name>
<dbReference type="AlphaFoldDB" id="A0A366EQF9"/>
<keyword evidence="4" id="KW-1185">Reference proteome</keyword>
<accession>A0A366EQF9</accession>
<proteinExistence type="predicted"/>
<keyword evidence="2" id="KW-0812">Transmembrane</keyword>
<dbReference type="EMBL" id="QNRK01000038">
    <property type="protein sequence ID" value="RBP04652.1"/>
    <property type="molecule type" value="Genomic_DNA"/>
</dbReference>
<organism evidence="3 4">
    <name type="scientific">Roseiarcus fermentans</name>
    <dbReference type="NCBI Taxonomy" id="1473586"/>
    <lineage>
        <taxon>Bacteria</taxon>
        <taxon>Pseudomonadati</taxon>
        <taxon>Pseudomonadota</taxon>
        <taxon>Alphaproteobacteria</taxon>
        <taxon>Hyphomicrobiales</taxon>
        <taxon>Roseiarcaceae</taxon>
        <taxon>Roseiarcus</taxon>
    </lineage>
</organism>
<gene>
    <name evidence="3" type="ORF">DFR50_13836</name>
</gene>
<reference evidence="3 4" key="1">
    <citation type="submission" date="2018-06" db="EMBL/GenBank/DDBJ databases">
        <title>Genomic Encyclopedia of Type Strains, Phase IV (KMG-IV): sequencing the most valuable type-strain genomes for metagenomic binning, comparative biology and taxonomic classification.</title>
        <authorList>
            <person name="Goeker M."/>
        </authorList>
    </citation>
    <scope>NUCLEOTIDE SEQUENCE [LARGE SCALE GENOMIC DNA]</scope>
    <source>
        <strain evidence="3 4">DSM 24875</strain>
    </source>
</reference>
<protein>
    <submittedName>
        <fullName evidence="3">General secretion pathway protein J</fullName>
    </submittedName>
</protein>
<evidence type="ECO:0000313" key="3">
    <source>
        <dbReference type="EMBL" id="RBP04652.1"/>
    </source>
</evidence>
<evidence type="ECO:0000256" key="2">
    <source>
        <dbReference type="SAM" id="Phobius"/>
    </source>
</evidence>
<dbReference type="Proteomes" id="UP000253529">
    <property type="component" value="Unassembled WGS sequence"/>
</dbReference>